<evidence type="ECO:0000313" key="2">
    <source>
        <dbReference type="Proteomes" id="UP000824094"/>
    </source>
</evidence>
<reference evidence="1" key="2">
    <citation type="journal article" date="2021" name="PeerJ">
        <title>Extensive microbial diversity within the chicken gut microbiome revealed by metagenomics and culture.</title>
        <authorList>
            <person name="Gilroy R."/>
            <person name="Ravi A."/>
            <person name="Getino M."/>
            <person name="Pursley I."/>
            <person name="Horton D.L."/>
            <person name="Alikhan N.F."/>
            <person name="Baker D."/>
            <person name="Gharbi K."/>
            <person name="Hall N."/>
            <person name="Watson M."/>
            <person name="Adriaenssens E.M."/>
            <person name="Foster-Nyarko E."/>
            <person name="Jarju S."/>
            <person name="Secka A."/>
            <person name="Antonio M."/>
            <person name="Oren A."/>
            <person name="Chaudhuri R.R."/>
            <person name="La Ragione R."/>
            <person name="Hildebrand F."/>
            <person name="Pallen M.J."/>
        </authorList>
    </citation>
    <scope>NUCLEOTIDE SEQUENCE</scope>
    <source>
        <strain evidence="1">18911</strain>
    </source>
</reference>
<organism evidence="1 2">
    <name type="scientific">Candidatus Stercoripulliclostridium merdigallinarum</name>
    <dbReference type="NCBI Taxonomy" id="2840951"/>
    <lineage>
        <taxon>Bacteria</taxon>
        <taxon>Bacillati</taxon>
        <taxon>Bacillota</taxon>
        <taxon>Clostridia</taxon>
        <taxon>Eubacteriales</taxon>
        <taxon>Candidatus Stercoripulliclostridium</taxon>
    </lineage>
</organism>
<sequence length="50" mass="5430">MNGHKITGNGGSAIYIEDDYNASAGGGVYVKEYAVKYTDENGYTVTIKMY</sequence>
<proteinExistence type="predicted"/>
<name>A0A9D1MI90_9FIRM</name>
<protein>
    <submittedName>
        <fullName evidence="1">Uncharacterized protein</fullName>
    </submittedName>
</protein>
<dbReference type="Proteomes" id="UP000824094">
    <property type="component" value="Unassembled WGS sequence"/>
</dbReference>
<evidence type="ECO:0000313" key="1">
    <source>
        <dbReference type="EMBL" id="HIU60940.1"/>
    </source>
</evidence>
<accession>A0A9D1MI90</accession>
<comment type="caution">
    <text evidence="1">The sequence shown here is derived from an EMBL/GenBank/DDBJ whole genome shotgun (WGS) entry which is preliminary data.</text>
</comment>
<dbReference type="EMBL" id="DVNF01000175">
    <property type="protein sequence ID" value="HIU60940.1"/>
    <property type="molecule type" value="Genomic_DNA"/>
</dbReference>
<gene>
    <name evidence="1" type="ORF">IAB05_06075</name>
</gene>
<dbReference type="AlphaFoldDB" id="A0A9D1MI90"/>
<reference evidence="1" key="1">
    <citation type="submission" date="2020-10" db="EMBL/GenBank/DDBJ databases">
        <authorList>
            <person name="Gilroy R."/>
        </authorList>
    </citation>
    <scope>NUCLEOTIDE SEQUENCE</scope>
    <source>
        <strain evidence="1">18911</strain>
    </source>
</reference>